<dbReference type="Proteomes" id="UP000586918">
    <property type="component" value="Unassembled WGS sequence"/>
</dbReference>
<feature type="repeat" description="NHL" evidence="2">
    <location>
        <begin position="407"/>
        <end position="437"/>
    </location>
</feature>
<dbReference type="PANTHER" id="PTHR46388">
    <property type="entry name" value="NHL REPEAT-CONTAINING PROTEIN 2"/>
    <property type="match status" value="1"/>
</dbReference>
<name>A0A848DCV9_9PSEU</name>
<proteinExistence type="predicted"/>
<dbReference type="InterPro" id="IPR013766">
    <property type="entry name" value="Thioredoxin_domain"/>
</dbReference>
<dbReference type="Gene3D" id="2.120.10.30">
    <property type="entry name" value="TolB, C-terminal domain"/>
    <property type="match status" value="2"/>
</dbReference>
<evidence type="ECO:0000313" key="4">
    <source>
        <dbReference type="EMBL" id="NMH90425.1"/>
    </source>
</evidence>
<evidence type="ECO:0000256" key="1">
    <source>
        <dbReference type="ARBA" id="ARBA00022737"/>
    </source>
</evidence>
<dbReference type="AlphaFoldDB" id="A0A848DCV9"/>
<dbReference type="InterPro" id="IPR001258">
    <property type="entry name" value="NHL_repeat"/>
</dbReference>
<evidence type="ECO:0000313" key="5">
    <source>
        <dbReference type="Proteomes" id="UP000586918"/>
    </source>
</evidence>
<evidence type="ECO:0000256" key="2">
    <source>
        <dbReference type="PROSITE-ProRule" id="PRU00504"/>
    </source>
</evidence>
<dbReference type="Gene3D" id="3.40.30.10">
    <property type="entry name" value="Glutaredoxin"/>
    <property type="match status" value="1"/>
</dbReference>
<dbReference type="InterPro" id="IPR036249">
    <property type="entry name" value="Thioredoxin-like_sf"/>
</dbReference>
<dbReference type="SUPFAM" id="SSF52833">
    <property type="entry name" value="Thioredoxin-like"/>
    <property type="match status" value="1"/>
</dbReference>
<keyword evidence="5" id="KW-1185">Reference proteome</keyword>
<keyword evidence="1" id="KW-0677">Repeat</keyword>
<dbReference type="Pfam" id="PF01436">
    <property type="entry name" value="NHL"/>
    <property type="match status" value="2"/>
</dbReference>
<sequence length="614" mass="64561">MRVRAPELRGRRWLNTGGRELSLTDLRGRIVLLDFWTFCCVNCLHVLDELRPLEERFADVLVTIGVHSPKFVHEAHPHAVEAAVERYGVHHAVLDDPELITWDAYAARAWPTLVVVDPQGYVVAQMAGEGHAHGLGVLIEELIAEHDGAGTLHRGDGPYVAPPEPTTTLRFPGKIIALSGGGFLVSDTAHHQLVELDADLATERRRIGDGARGLIDSADGVPARFSEPQGLAALPPEVAAAVGYDVVVADSVNHALRGVRLADGRVTTVAGTGEQLRARVDVGAAGAELSTPWDVAWWRDRIVVAMAGSHQLWSFDPVGGAVTVLAGTTNEGLRDGAPHEAFFAQPSGLAVDDAGTLWVADSETSAVRSVVAEPVVGAAVSTAVGQGLFDFGFRDGPASSPDVPALLQHPLGVAVLPDGSIAVADTYNGAIRRYSPQTREVTTLARDLREPSDVLVDGTDLVVVESAAHRLVRVPIPAGARVDAGAHRVRRARTDLSPGSLELTIAFTPPTGQHLDGRFGDPTSLTVAAFPPELLLDGGGTAPGLVRTLRLTDPGAGGPVEGVLQVSVAAATCDGGDGEAGIFAACHRYQQDWGIPVRLVPGAPGELVLDLRAV</sequence>
<organism evidence="4 5">
    <name type="scientific">Pseudonocardia bannensis</name>
    <dbReference type="NCBI Taxonomy" id="630973"/>
    <lineage>
        <taxon>Bacteria</taxon>
        <taxon>Bacillati</taxon>
        <taxon>Actinomycetota</taxon>
        <taxon>Actinomycetes</taxon>
        <taxon>Pseudonocardiales</taxon>
        <taxon>Pseudonocardiaceae</taxon>
        <taxon>Pseudonocardia</taxon>
    </lineage>
</organism>
<dbReference type="PANTHER" id="PTHR46388:SF2">
    <property type="entry name" value="NHL REPEAT-CONTAINING PROTEIN 2"/>
    <property type="match status" value="1"/>
</dbReference>
<dbReference type="InterPro" id="IPR045302">
    <property type="entry name" value="NHL2_NHL_rpt_dom"/>
</dbReference>
<dbReference type="Pfam" id="PF13905">
    <property type="entry name" value="Thioredoxin_8"/>
    <property type="match status" value="1"/>
</dbReference>
<feature type="domain" description="Thioredoxin" evidence="3">
    <location>
        <begin position="1"/>
        <end position="144"/>
    </location>
</feature>
<dbReference type="InterPro" id="IPR012336">
    <property type="entry name" value="Thioredoxin-like_fold"/>
</dbReference>
<dbReference type="CDD" id="cd14951">
    <property type="entry name" value="NHL-2_like"/>
    <property type="match status" value="1"/>
</dbReference>
<accession>A0A848DCV9</accession>
<dbReference type="PROSITE" id="PS51352">
    <property type="entry name" value="THIOREDOXIN_2"/>
    <property type="match status" value="1"/>
</dbReference>
<gene>
    <name evidence="4" type="ORF">HF519_02240</name>
</gene>
<dbReference type="SUPFAM" id="SSF101898">
    <property type="entry name" value="NHL repeat"/>
    <property type="match status" value="1"/>
</dbReference>
<dbReference type="InterPro" id="IPR011042">
    <property type="entry name" value="6-blade_b-propeller_TolB-like"/>
</dbReference>
<comment type="caution">
    <text evidence="4">The sequence shown here is derived from an EMBL/GenBank/DDBJ whole genome shotgun (WGS) entry which is preliminary data.</text>
</comment>
<protein>
    <submittedName>
        <fullName evidence="4">Redoxin domain-containing protein</fullName>
    </submittedName>
</protein>
<evidence type="ECO:0000259" key="3">
    <source>
        <dbReference type="PROSITE" id="PS51352"/>
    </source>
</evidence>
<dbReference type="EMBL" id="JAAXKZ010000004">
    <property type="protein sequence ID" value="NMH90425.1"/>
    <property type="molecule type" value="Genomic_DNA"/>
</dbReference>
<reference evidence="4 5" key="1">
    <citation type="submission" date="2020-04" db="EMBL/GenBank/DDBJ databases">
        <authorList>
            <person name="Klaysubun C."/>
            <person name="Duangmal K."/>
            <person name="Lipun K."/>
        </authorList>
    </citation>
    <scope>NUCLEOTIDE SEQUENCE [LARGE SCALE GENOMIC DNA]</scope>
    <source>
        <strain evidence="4 5">DSM 45300</strain>
    </source>
</reference>
<dbReference type="RefSeq" id="WP_169409956.1">
    <property type="nucleotide sequence ID" value="NZ_JAAXKZ010000004.1"/>
</dbReference>
<dbReference type="PROSITE" id="PS51125">
    <property type="entry name" value="NHL"/>
    <property type="match status" value="1"/>
</dbReference>